<evidence type="ECO:0000313" key="1">
    <source>
        <dbReference type="EMBL" id="KZN92673.1"/>
    </source>
</evidence>
<dbReference type="AlphaFoldDB" id="A0A167XCQ2"/>
<organism evidence="1">
    <name type="scientific">Penicillium chrysogenum</name>
    <name type="common">Penicillium notatum</name>
    <dbReference type="NCBI Taxonomy" id="5076"/>
    <lineage>
        <taxon>Eukaryota</taxon>
        <taxon>Fungi</taxon>
        <taxon>Dikarya</taxon>
        <taxon>Ascomycota</taxon>
        <taxon>Pezizomycotina</taxon>
        <taxon>Eurotiomycetes</taxon>
        <taxon>Eurotiomycetidae</taxon>
        <taxon>Eurotiales</taxon>
        <taxon>Aspergillaceae</taxon>
        <taxon>Penicillium</taxon>
        <taxon>Penicillium chrysogenum species complex</taxon>
    </lineage>
</organism>
<dbReference type="Proteomes" id="UP000076449">
    <property type="component" value="Chromosome I"/>
</dbReference>
<dbReference type="EMBL" id="CM002798">
    <property type="protein sequence ID" value="KZN92673.1"/>
    <property type="molecule type" value="Genomic_DNA"/>
</dbReference>
<name>A0A167XCQ2_PENCH</name>
<proteinExistence type="predicted"/>
<sequence length="83" mass="9397">MAYLALGNNRIPRVKALGLWFADIKALEVLVGHKRNPHMLRYILVDFCQYNLPRIWASDGQAPATLLSKVVARNVLQSELQLP</sequence>
<reference evidence="1" key="1">
    <citation type="journal article" date="2014" name="Genome Announc.">
        <title>Complete sequencing and chromosome-scale genome assembly of the industrial progenitor strain P2niaD18 from the penicillin producer Penicillium chrysogenum.</title>
        <authorList>
            <person name="Specht T."/>
            <person name="Dahlmann T.A."/>
            <person name="Zadra I."/>
            <person name="Kurnsteiner H."/>
            <person name="Kuck U."/>
        </authorList>
    </citation>
    <scope>NUCLEOTIDE SEQUENCE [LARGE SCALE GENOMIC DNA]</scope>
    <source>
        <strain evidence="1">P2niaD18</strain>
    </source>
</reference>
<accession>A0A167XCQ2</accession>
<protein>
    <submittedName>
        <fullName evidence="1">Uncharacterized protein</fullName>
    </submittedName>
</protein>
<gene>
    <name evidence="1" type="ORF">EN45_028340</name>
</gene>